<dbReference type="Proteomes" id="UP001443914">
    <property type="component" value="Unassembled WGS sequence"/>
</dbReference>
<organism evidence="1 2">
    <name type="scientific">Saponaria officinalis</name>
    <name type="common">Common soapwort</name>
    <name type="synonym">Lychnis saponaria</name>
    <dbReference type="NCBI Taxonomy" id="3572"/>
    <lineage>
        <taxon>Eukaryota</taxon>
        <taxon>Viridiplantae</taxon>
        <taxon>Streptophyta</taxon>
        <taxon>Embryophyta</taxon>
        <taxon>Tracheophyta</taxon>
        <taxon>Spermatophyta</taxon>
        <taxon>Magnoliopsida</taxon>
        <taxon>eudicotyledons</taxon>
        <taxon>Gunneridae</taxon>
        <taxon>Pentapetalae</taxon>
        <taxon>Caryophyllales</taxon>
        <taxon>Caryophyllaceae</taxon>
        <taxon>Caryophylleae</taxon>
        <taxon>Saponaria</taxon>
    </lineage>
</organism>
<comment type="caution">
    <text evidence="1">The sequence shown here is derived from an EMBL/GenBank/DDBJ whole genome shotgun (WGS) entry which is preliminary data.</text>
</comment>
<accession>A0AAW1LFG3</accession>
<proteinExistence type="predicted"/>
<dbReference type="AlphaFoldDB" id="A0AAW1LFG3"/>
<reference evidence="1" key="1">
    <citation type="submission" date="2024-03" db="EMBL/GenBank/DDBJ databases">
        <title>WGS assembly of Saponaria officinalis var. Norfolk2.</title>
        <authorList>
            <person name="Jenkins J."/>
            <person name="Shu S."/>
            <person name="Grimwood J."/>
            <person name="Barry K."/>
            <person name="Goodstein D."/>
            <person name="Schmutz J."/>
            <person name="Leebens-Mack J."/>
            <person name="Osbourn A."/>
        </authorList>
    </citation>
    <scope>NUCLEOTIDE SEQUENCE [LARGE SCALE GENOMIC DNA]</scope>
    <source>
        <strain evidence="1">JIC</strain>
    </source>
</reference>
<name>A0AAW1LFG3_SAPOF</name>
<protein>
    <submittedName>
        <fullName evidence="1">Uncharacterized protein</fullName>
    </submittedName>
</protein>
<evidence type="ECO:0000313" key="1">
    <source>
        <dbReference type="EMBL" id="KAK9735357.1"/>
    </source>
</evidence>
<sequence>MEIIKENWMNRVQGSASFVLMRKLSNVRQVLKKWSLQKRWSDFDENLSKELEEIFEGKGVEDYEREDDKLKEFASAAAIYWKQRAKLCWCVEGDTCTRYFFN</sequence>
<keyword evidence="2" id="KW-1185">Reference proteome</keyword>
<gene>
    <name evidence="1" type="ORF">RND81_04G201000</name>
</gene>
<evidence type="ECO:0000313" key="2">
    <source>
        <dbReference type="Proteomes" id="UP001443914"/>
    </source>
</evidence>
<dbReference type="EMBL" id="JBDFQZ010000004">
    <property type="protein sequence ID" value="KAK9735357.1"/>
    <property type="molecule type" value="Genomic_DNA"/>
</dbReference>